<comment type="caution">
    <text evidence="2">The sequence shown here is derived from an EMBL/GenBank/DDBJ whole genome shotgun (WGS) entry which is preliminary data.</text>
</comment>
<proteinExistence type="predicted"/>
<dbReference type="Proteomes" id="UP000242450">
    <property type="component" value="Chromosome X"/>
</dbReference>
<feature type="region of interest" description="Disordered" evidence="1">
    <location>
        <begin position="27"/>
        <end position="58"/>
    </location>
</feature>
<reference evidence="2 3" key="1">
    <citation type="journal article" date="2018" name="Mol. Genet. Genomics">
        <title>The red deer Cervus elaphus genome CerEla1.0: sequencing, annotating, genes, and chromosomes.</title>
        <authorList>
            <person name="Bana N.A."/>
            <person name="Nyiri A."/>
            <person name="Nagy J."/>
            <person name="Frank K."/>
            <person name="Nagy T."/>
            <person name="Steger V."/>
            <person name="Schiller M."/>
            <person name="Lakatos P."/>
            <person name="Sugar L."/>
            <person name="Horn P."/>
            <person name="Barta E."/>
            <person name="Orosz L."/>
        </authorList>
    </citation>
    <scope>NUCLEOTIDE SEQUENCE [LARGE SCALE GENOMIC DNA]</scope>
    <source>
        <strain evidence="2">Hungarian</strain>
    </source>
</reference>
<evidence type="ECO:0000313" key="3">
    <source>
        <dbReference type="Proteomes" id="UP000242450"/>
    </source>
</evidence>
<protein>
    <submittedName>
        <fullName evidence="2">Uncharacterized protein</fullName>
    </submittedName>
</protein>
<dbReference type="EMBL" id="MKHE01000034">
    <property type="protein sequence ID" value="OWJ99655.1"/>
    <property type="molecule type" value="Genomic_DNA"/>
</dbReference>
<evidence type="ECO:0000313" key="2">
    <source>
        <dbReference type="EMBL" id="OWJ99655.1"/>
    </source>
</evidence>
<dbReference type="AlphaFoldDB" id="A0A212C0Z8"/>
<gene>
    <name evidence="2" type="ORF">Celaphus_00009557</name>
</gene>
<sequence>MKTTPKSSYNETMDIFNSTYIYIAPWTSETPPEGNPAPSPTSGSTQTPSTSTSSNTVEAHVSEMSTGLGKTVFPSRALTITTLLSPETGSMSALSVYTPRTEKKIVSTTSVTHSFSHRQDTSFVDTDHYSPFCFKCIYSTSWENFYDNVHSYLLDVLTANCLKSTSVATSGLGSEMSSMSVSVSAFPPLTVSSDASTTGGSFYTSSSVTPRPSMTMQTLSLDVTPLTYAGTEAISSIPKTTFSSFLSTAQQSSQRYQATTLGIFPGITNSSLSTVSSGKVIALTNTPELLPLKVCFHLLWKISTLP</sequence>
<accession>A0A212C0Z8</accession>
<dbReference type="OrthoDB" id="9683824at2759"/>
<evidence type="ECO:0000256" key="1">
    <source>
        <dbReference type="SAM" id="MobiDB-lite"/>
    </source>
</evidence>
<feature type="compositionally biased region" description="Low complexity" evidence="1">
    <location>
        <begin position="40"/>
        <end position="56"/>
    </location>
</feature>
<organism evidence="2 3">
    <name type="scientific">Cervus elaphus hippelaphus</name>
    <name type="common">European red deer</name>
    <dbReference type="NCBI Taxonomy" id="46360"/>
    <lineage>
        <taxon>Eukaryota</taxon>
        <taxon>Metazoa</taxon>
        <taxon>Chordata</taxon>
        <taxon>Craniata</taxon>
        <taxon>Vertebrata</taxon>
        <taxon>Euteleostomi</taxon>
        <taxon>Mammalia</taxon>
        <taxon>Eutheria</taxon>
        <taxon>Laurasiatheria</taxon>
        <taxon>Artiodactyla</taxon>
        <taxon>Ruminantia</taxon>
        <taxon>Pecora</taxon>
        <taxon>Cervidae</taxon>
        <taxon>Cervinae</taxon>
        <taxon>Cervus</taxon>
    </lineage>
</organism>
<name>A0A212C0Z8_CEREH</name>
<keyword evidence="3" id="KW-1185">Reference proteome</keyword>